<dbReference type="PANTHER" id="PTHR30408">
    <property type="entry name" value="TYPE-1 RESTRICTION ENZYME ECOKI SPECIFICITY PROTEIN"/>
    <property type="match status" value="1"/>
</dbReference>
<dbReference type="InterPro" id="IPR052021">
    <property type="entry name" value="Type-I_RS_S_subunit"/>
</dbReference>
<keyword evidence="6" id="KW-1185">Reference proteome</keyword>
<feature type="domain" description="Type I restriction modification DNA specificity" evidence="4">
    <location>
        <begin position="6"/>
        <end position="173"/>
    </location>
</feature>
<accession>A0A6S7B2T1</accession>
<dbReference type="GO" id="GO:0003677">
    <property type="term" value="F:DNA binding"/>
    <property type="evidence" value="ECO:0007669"/>
    <property type="project" value="UniProtKB-KW"/>
</dbReference>
<protein>
    <submittedName>
        <fullName evidence="5">Type-1 restriction enzyme EcoKI specificity protein</fullName>
    </submittedName>
</protein>
<dbReference type="InterPro" id="IPR044946">
    <property type="entry name" value="Restrct_endonuc_typeI_TRD_sf"/>
</dbReference>
<dbReference type="SUPFAM" id="SSF116734">
    <property type="entry name" value="DNA methylase specificity domain"/>
    <property type="match status" value="2"/>
</dbReference>
<dbReference type="PANTHER" id="PTHR30408:SF12">
    <property type="entry name" value="TYPE I RESTRICTION ENZYME MJAVIII SPECIFICITY SUBUNIT"/>
    <property type="match status" value="1"/>
</dbReference>
<evidence type="ECO:0000256" key="1">
    <source>
        <dbReference type="ARBA" id="ARBA00010923"/>
    </source>
</evidence>
<proteinExistence type="inferred from homology"/>
<dbReference type="InterPro" id="IPR000055">
    <property type="entry name" value="Restrct_endonuc_typeI_TRD"/>
</dbReference>
<organism evidence="5 6">
    <name type="scientific">Achromobacter kerstersii</name>
    <dbReference type="NCBI Taxonomy" id="1353890"/>
    <lineage>
        <taxon>Bacteria</taxon>
        <taxon>Pseudomonadati</taxon>
        <taxon>Pseudomonadota</taxon>
        <taxon>Betaproteobacteria</taxon>
        <taxon>Burkholderiales</taxon>
        <taxon>Alcaligenaceae</taxon>
        <taxon>Achromobacter</taxon>
    </lineage>
</organism>
<evidence type="ECO:0000256" key="2">
    <source>
        <dbReference type="ARBA" id="ARBA00022747"/>
    </source>
</evidence>
<name>A0A6S7B2T1_9BURK</name>
<evidence type="ECO:0000256" key="3">
    <source>
        <dbReference type="ARBA" id="ARBA00023125"/>
    </source>
</evidence>
<keyword evidence="2" id="KW-0680">Restriction system</keyword>
<dbReference type="AlphaFoldDB" id="A0A6S7B2T1"/>
<sequence>MSFPRVPLGEIFDIARGGSPRPIDAYITDASDGVNWISIKDASNSSKYIKKTKKKILQSGALKSRRVKPGDFLLTNSMSFGRPYILQTDGCIHDGWLVLSGDERIVDQDFFYHVLGSDHTYRQFSSIAAGAVVKNLNTTLVKTVLVPLPPLSEQRRIAAILDKADALRAQRRTAIAKLDELLQSVFVEMFGDPVTNPKGWPIRKIADLLDSVKYGSSDKATQEGEIPILRMNNLTYSGQIELSELKYITAKQADEKYLVEPGDILFNRTNSKELVGKTAVYEGPIPMAYAGYLVRGRVNQSNAPEYISAFLNSVWGKAILRNMCKNIVGMANINAREFGTIELPVPPSELQRKFQHYVRAVRAQKQRMQEGAKKLDELFASLQQRAFSGKL</sequence>
<dbReference type="RefSeq" id="WP_175170394.1">
    <property type="nucleotide sequence ID" value="NZ_CADIJQ010000005.1"/>
</dbReference>
<dbReference type="Pfam" id="PF01420">
    <property type="entry name" value="Methylase_S"/>
    <property type="match status" value="2"/>
</dbReference>
<dbReference type="Proteomes" id="UP000494269">
    <property type="component" value="Unassembled WGS sequence"/>
</dbReference>
<gene>
    <name evidence="5" type="primary">hsdS</name>
    <name evidence="5" type="ORF">LMG3441_03318</name>
</gene>
<reference evidence="5 6" key="1">
    <citation type="submission" date="2020-04" db="EMBL/GenBank/DDBJ databases">
        <authorList>
            <person name="De Canck E."/>
        </authorList>
    </citation>
    <scope>NUCLEOTIDE SEQUENCE [LARGE SCALE GENOMIC DNA]</scope>
    <source>
        <strain evidence="5 6">LMG 3441</strain>
    </source>
</reference>
<feature type="domain" description="Type I restriction modification DNA specificity" evidence="4">
    <location>
        <begin position="197"/>
        <end position="356"/>
    </location>
</feature>
<evidence type="ECO:0000259" key="4">
    <source>
        <dbReference type="Pfam" id="PF01420"/>
    </source>
</evidence>
<dbReference type="CDD" id="cd17524">
    <property type="entry name" value="RMtype1_S_EcoUTORF5051P-TRD2-CR2_like"/>
    <property type="match status" value="1"/>
</dbReference>
<dbReference type="GO" id="GO:0009307">
    <property type="term" value="P:DNA restriction-modification system"/>
    <property type="evidence" value="ECO:0007669"/>
    <property type="project" value="UniProtKB-KW"/>
</dbReference>
<keyword evidence="3" id="KW-0238">DNA-binding</keyword>
<evidence type="ECO:0000313" key="5">
    <source>
        <dbReference type="EMBL" id="CAB3714245.1"/>
    </source>
</evidence>
<evidence type="ECO:0000313" key="6">
    <source>
        <dbReference type="Proteomes" id="UP000494269"/>
    </source>
</evidence>
<comment type="similarity">
    <text evidence="1">Belongs to the type-I restriction system S methylase family.</text>
</comment>
<dbReference type="Gene3D" id="3.90.220.20">
    <property type="entry name" value="DNA methylase specificity domains"/>
    <property type="match status" value="2"/>
</dbReference>
<dbReference type="EMBL" id="CADIJQ010000005">
    <property type="protein sequence ID" value="CAB3714245.1"/>
    <property type="molecule type" value="Genomic_DNA"/>
</dbReference>
<dbReference type="CDD" id="cd17283">
    <property type="entry name" value="RMtype1_S_Hpy180ORF7835P_TRD2-CR2_like"/>
    <property type="match status" value="1"/>
</dbReference>